<protein>
    <submittedName>
        <fullName evidence="1">Uncharacterized protein</fullName>
    </submittedName>
</protein>
<dbReference type="EMBL" id="BARU01022309">
    <property type="protein sequence ID" value="GAH55355.1"/>
    <property type="molecule type" value="Genomic_DNA"/>
</dbReference>
<comment type="caution">
    <text evidence="1">The sequence shown here is derived from an EMBL/GenBank/DDBJ whole genome shotgun (WGS) entry which is preliminary data.</text>
</comment>
<proteinExistence type="predicted"/>
<sequence length="103" mass="11578">LLSFMHGVGIYDLIDSIHCPMKRKPDILRSFIHLTLALRPVLEITGINQVPAKLFSNPVILKKLGCSLEIIEGGFSPKNKAKKNLPHCLDTIYDEAKRIEPDE</sequence>
<organism evidence="1">
    <name type="scientific">marine sediment metagenome</name>
    <dbReference type="NCBI Taxonomy" id="412755"/>
    <lineage>
        <taxon>unclassified sequences</taxon>
        <taxon>metagenomes</taxon>
        <taxon>ecological metagenomes</taxon>
    </lineage>
</organism>
<gene>
    <name evidence="1" type="ORF">S03H2_36371</name>
</gene>
<accession>X1HE48</accession>
<reference evidence="1" key="1">
    <citation type="journal article" date="2014" name="Front. Microbiol.">
        <title>High frequency of phylogenetically diverse reductive dehalogenase-homologous genes in deep subseafloor sedimentary metagenomes.</title>
        <authorList>
            <person name="Kawai M."/>
            <person name="Futagami T."/>
            <person name="Toyoda A."/>
            <person name="Takaki Y."/>
            <person name="Nishi S."/>
            <person name="Hori S."/>
            <person name="Arai W."/>
            <person name="Tsubouchi T."/>
            <person name="Morono Y."/>
            <person name="Uchiyama I."/>
            <person name="Ito T."/>
            <person name="Fujiyama A."/>
            <person name="Inagaki F."/>
            <person name="Takami H."/>
        </authorList>
    </citation>
    <scope>NUCLEOTIDE SEQUENCE</scope>
    <source>
        <strain evidence="1">Expedition CK06-06</strain>
    </source>
</reference>
<feature type="non-terminal residue" evidence="1">
    <location>
        <position position="1"/>
    </location>
</feature>
<dbReference type="AlphaFoldDB" id="X1HE48"/>
<evidence type="ECO:0000313" key="1">
    <source>
        <dbReference type="EMBL" id="GAH55355.1"/>
    </source>
</evidence>
<name>X1HE48_9ZZZZ</name>